<organism evidence="3 5">
    <name type="scientific">Dictyobacter aurantiacus</name>
    <dbReference type="NCBI Taxonomy" id="1936993"/>
    <lineage>
        <taxon>Bacteria</taxon>
        <taxon>Bacillati</taxon>
        <taxon>Chloroflexota</taxon>
        <taxon>Ktedonobacteria</taxon>
        <taxon>Ktedonobacterales</taxon>
        <taxon>Dictyobacteraceae</taxon>
        <taxon>Dictyobacter</taxon>
    </lineage>
</organism>
<dbReference type="PANTHER" id="PTHR22946">
    <property type="entry name" value="DIENELACTONE HYDROLASE DOMAIN-CONTAINING PROTEIN-RELATED"/>
    <property type="match status" value="1"/>
</dbReference>
<evidence type="ECO:0000256" key="1">
    <source>
        <dbReference type="ARBA" id="ARBA00038115"/>
    </source>
</evidence>
<comment type="similarity">
    <text evidence="1">Belongs to the AB hydrolase superfamily. FUS2 hydrolase family.</text>
</comment>
<reference evidence="5" key="1">
    <citation type="submission" date="2018-12" db="EMBL/GenBank/DDBJ databases">
        <title>Tengunoibacter tsumagoiensis gen. nov., sp. nov., Dictyobacter kobayashii sp. nov., D. alpinus sp. nov., and D. joshuensis sp. nov. and description of Dictyobacteraceae fam. nov. within the order Ktedonobacterales isolated from Tengu-no-mugimeshi.</title>
        <authorList>
            <person name="Wang C.M."/>
            <person name="Zheng Y."/>
            <person name="Sakai Y."/>
            <person name="Toyoda A."/>
            <person name="Minakuchi Y."/>
            <person name="Abe K."/>
            <person name="Yokota A."/>
            <person name="Yabe S."/>
        </authorList>
    </citation>
    <scope>NUCLEOTIDE SEQUENCE [LARGE SCALE GENOMIC DNA]</scope>
    <source>
        <strain evidence="5">S-27</strain>
    </source>
</reference>
<evidence type="ECO:0000313" key="4">
    <source>
        <dbReference type="EMBL" id="GCE10113.1"/>
    </source>
</evidence>
<name>A0A401ZLJ8_9CHLR</name>
<dbReference type="OrthoDB" id="9812921at2"/>
<sequence>MTTYTVPTRTTISFPIGYYHLHSDESVNFQLNRFYSWVGDPAMLDEMRAVSAGVSDYPTFQRIFINLGEKYLALGETLKGATYLRLAEFFLSVHDERKQPIRRRFIQLVRDHYGVTPENHSQIPFADGWLSAYRFTPAHPKGTIVVFGGFDSYIEEWFLGGFAFEQAGYDVVLFEGPGQGTPLEDAGLTFTPAWDTVVKTVLDYYQLSDVTLMGFSMGGGLVVRSAAYEKRVQRIISYGIMTSFLDVQLRMFLEPVRAQILNWLNSGNADALNSFVQEAQKKSLLLEWVMEQAMHTFGQQTPFDVFAALQAYETASVSPLVTQDVLLLHGTKDHYIPTHQFVDQIALLTNARSLTARAFTEYEQAQNHCQVGNYGLALREVLTWLDALQKRDAELAETR</sequence>
<keyword evidence="5" id="KW-1185">Reference proteome</keyword>
<dbReference type="GO" id="GO:0016787">
    <property type="term" value="F:hydrolase activity"/>
    <property type="evidence" value="ECO:0007669"/>
    <property type="project" value="UniProtKB-KW"/>
</dbReference>
<accession>A0A401ZLJ8</accession>
<dbReference type="InterPro" id="IPR000073">
    <property type="entry name" value="AB_hydrolase_1"/>
</dbReference>
<dbReference type="SUPFAM" id="SSF53474">
    <property type="entry name" value="alpha/beta-Hydrolases"/>
    <property type="match status" value="1"/>
</dbReference>
<dbReference type="AlphaFoldDB" id="A0A401ZLJ8"/>
<dbReference type="InterPro" id="IPR029058">
    <property type="entry name" value="AB_hydrolase_fold"/>
</dbReference>
<dbReference type="EMBL" id="BIFQ01000001">
    <property type="protein sequence ID" value="GCE07747.1"/>
    <property type="molecule type" value="Genomic_DNA"/>
</dbReference>
<evidence type="ECO:0000259" key="2">
    <source>
        <dbReference type="Pfam" id="PF00561"/>
    </source>
</evidence>
<dbReference type="Gene3D" id="3.40.50.1820">
    <property type="entry name" value="alpha/beta hydrolase"/>
    <property type="match status" value="1"/>
</dbReference>
<keyword evidence="3" id="KW-0378">Hydrolase</keyword>
<reference evidence="3" key="2">
    <citation type="journal article" date="2019" name="Int. J. Syst. Evol. Microbiol.">
        <title>Tengunoibacter tsumagoiensis gen. nov., sp. nov., Dictyobacter kobayashii sp. nov., Dictyobacter alpinus sp. nov., and description of Dictyobacteraceae fam. nov. within the order Ktedonobacterales isolated from Tengu-no-mugimeshi, a soil-like granular mass of micro-organisms, and emended descriptions of the genera Ktedonobacter and Dictyobacter.</title>
        <authorList>
            <person name="Wang C."/>
            <person name="Zheng Y."/>
            <person name="Sakai Y."/>
            <person name="Toyoda A."/>
            <person name="Minakuchi Y."/>
            <person name="Abe K."/>
            <person name="Yokota A."/>
            <person name="Yabe S."/>
        </authorList>
    </citation>
    <scope>NUCLEOTIDE SEQUENCE</scope>
    <source>
        <strain evidence="3">S-27</strain>
    </source>
</reference>
<dbReference type="Pfam" id="PF00561">
    <property type="entry name" value="Abhydrolase_1"/>
    <property type="match status" value="1"/>
</dbReference>
<gene>
    <name evidence="3" type="ORF">KDAU_50760</name>
    <name evidence="4" type="ORF">KDAU_74420</name>
</gene>
<feature type="domain" description="AB hydrolase-1" evidence="2">
    <location>
        <begin position="160"/>
        <end position="340"/>
    </location>
</feature>
<evidence type="ECO:0000313" key="5">
    <source>
        <dbReference type="Proteomes" id="UP000287224"/>
    </source>
</evidence>
<dbReference type="Proteomes" id="UP000287224">
    <property type="component" value="Unassembled WGS sequence"/>
</dbReference>
<dbReference type="InterPro" id="IPR050261">
    <property type="entry name" value="FrsA_esterase"/>
</dbReference>
<protein>
    <submittedName>
        <fullName evidence="3">Alpha/beta hydrolase</fullName>
    </submittedName>
</protein>
<dbReference type="EMBL" id="BIFQ01000002">
    <property type="protein sequence ID" value="GCE10113.1"/>
    <property type="molecule type" value="Genomic_DNA"/>
</dbReference>
<proteinExistence type="inferred from homology"/>
<comment type="caution">
    <text evidence="3">The sequence shown here is derived from an EMBL/GenBank/DDBJ whole genome shotgun (WGS) entry which is preliminary data.</text>
</comment>
<dbReference type="PANTHER" id="PTHR22946:SF12">
    <property type="entry name" value="CONIDIAL PIGMENT BIOSYNTHESIS PROTEIN AYG1 (AFU_ORTHOLOGUE AFUA_2G17550)"/>
    <property type="match status" value="1"/>
</dbReference>
<evidence type="ECO:0000313" key="3">
    <source>
        <dbReference type="EMBL" id="GCE07747.1"/>
    </source>
</evidence>
<dbReference type="RefSeq" id="WP_126599262.1">
    <property type="nucleotide sequence ID" value="NZ_BIFQ01000001.1"/>
</dbReference>